<reference evidence="8 9" key="1">
    <citation type="submission" date="2018-11" db="EMBL/GenBank/DDBJ databases">
        <title>Microbial catabolism of amino acid.</title>
        <authorList>
            <person name="Hibi M."/>
            <person name="Ogawa J."/>
        </authorList>
    </citation>
    <scope>NUCLEOTIDE SEQUENCE [LARGE SCALE GENOMIC DNA]</scope>
    <source>
        <strain evidence="8 9">C31-06</strain>
    </source>
</reference>
<dbReference type="Proteomes" id="UP000287519">
    <property type="component" value="Unassembled WGS sequence"/>
</dbReference>
<dbReference type="InterPro" id="IPR011010">
    <property type="entry name" value="DNA_brk_join_enz"/>
</dbReference>
<keyword evidence="9" id="KW-1185">Reference proteome</keyword>
<dbReference type="Pfam" id="PF02899">
    <property type="entry name" value="Phage_int_SAM_1"/>
    <property type="match status" value="1"/>
</dbReference>
<dbReference type="AlphaFoldDB" id="A0A402C2M6"/>
<dbReference type="PROSITE" id="PS51900">
    <property type="entry name" value="CB"/>
    <property type="match status" value="1"/>
</dbReference>
<keyword evidence="2" id="KW-0229">DNA integration</keyword>
<dbReference type="PROSITE" id="PS51898">
    <property type="entry name" value="TYR_RECOMBINASE"/>
    <property type="match status" value="1"/>
</dbReference>
<accession>A0A402C2M6</accession>
<name>A0A402C2M6_RHOWR</name>
<evidence type="ECO:0000256" key="1">
    <source>
        <dbReference type="ARBA" id="ARBA00008857"/>
    </source>
</evidence>
<dbReference type="InterPro" id="IPR044068">
    <property type="entry name" value="CB"/>
</dbReference>
<comment type="caution">
    <text evidence="8">The sequence shown here is derived from an EMBL/GenBank/DDBJ whole genome shotgun (WGS) entry which is preliminary data.</text>
</comment>
<evidence type="ECO:0000256" key="2">
    <source>
        <dbReference type="ARBA" id="ARBA00022908"/>
    </source>
</evidence>
<protein>
    <submittedName>
        <fullName evidence="8">Site-specific recombinase XerD</fullName>
    </submittedName>
</protein>
<dbReference type="Pfam" id="PF00589">
    <property type="entry name" value="Phage_integrase"/>
    <property type="match status" value="1"/>
</dbReference>
<evidence type="ECO:0000256" key="4">
    <source>
        <dbReference type="ARBA" id="ARBA00023172"/>
    </source>
</evidence>
<dbReference type="InterPro" id="IPR050090">
    <property type="entry name" value="Tyrosine_recombinase_XerCD"/>
</dbReference>
<dbReference type="InterPro" id="IPR002104">
    <property type="entry name" value="Integrase_catalytic"/>
</dbReference>
<dbReference type="PANTHER" id="PTHR30349:SF41">
    <property type="entry name" value="INTEGRASE_RECOMBINASE PROTEIN MJ0367-RELATED"/>
    <property type="match status" value="1"/>
</dbReference>
<dbReference type="GO" id="GO:0015074">
    <property type="term" value="P:DNA integration"/>
    <property type="evidence" value="ECO:0007669"/>
    <property type="project" value="UniProtKB-KW"/>
</dbReference>
<comment type="similarity">
    <text evidence="1">Belongs to the 'phage' integrase family.</text>
</comment>
<dbReference type="Gene3D" id="1.10.443.10">
    <property type="entry name" value="Intergrase catalytic core"/>
    <property type="match status" value="1"/>
</dbReference>
<dbReference type="InterPro" id="IPR010998">
    <property type="entry name" value="Integrase_recombinase_N"/>
</dbReference>
<dbReference type="GO" id="GO:0006310">
    <property type="term" value="P:DNA recombination"/>
    <property type="evidence" value="ECO:0007669"/>
    <property type="project" value="UniProtKB-KW"/>
</dbReference>
<evidence type="ECO:0000313" key="8">
    <source>
        <dbReference type="EMBL" id="GCE37838.1"/>
    </source>
</evidence>
<evidence type="ECO:0000259" key="7">
    <source>
        <dbReference type="PROSITE" id="PS51900"/>
    </source>
</evidence>
<dbReference type="InterPro" id="IPR004107">
    <property type="entry name" value="Integrase_SAM-like_N"/>
</dbReference>
<evidence type="ECO:0000256" key="5">
    <source>
        <dbReference type="PROSITE-ProRule" id="PRU01248"/>
    </source>
</evidence>
<evidence type="ECO:0000313" key="9">
    <source>
        <dbReference type="Proteomes" id="UP000287519"/>
    </source>
</evidence>
<dbReference type="Gene3D" id="1.10.150.130">
    <property type="match status" value="1"/>
</dbReference>
<keyword evidence="3 5" id="KW-0238">DNA-binding</keyword>
<keyword evidence="4" id="KW-0233">DNA recombination</keyword>
<feature type="domain" description="Core-binding (CB)" evidence="7">
    <location>
        <begin position="39"/>
        <end position="141"/>
    </location>
</feature>
<dbReference type="EMBL" id="BHYM01000012">
    <property type="protein sequence ID" value="GCE37838.1"/>
    <property type="molecule type" value="Genomic_DNA"/>
</dbReference>
<gene>
    <name evidence="8" type="ORF">Rhow_000684</name>
</gene>
<dbReference type="SUPFAM" id="SSF56349">
    <property type="entry name" value="DNA breaking-rejoining enzymes"/>
    <property type="match status" value="1"/>
</dbReference>
<proteinExistence type="inferred from homology"/>
<dbReference type="InterPro" id="IPR013762">
    <property type="entry name" value="Integrase-like_cat_sf"/>
</dbReference>
<evidence type="ECO:0000256" key="3">
    <source>
        <dbReference type="ARBA" id="ARBA00023125"/>
    </source>
</evidence>
<feature type="domain" description="Tyr recombinase" evidence="6">
    <location>
        <begin position="188"/>
        <end position="365"/>
    </location>
</feature>
<dbReference type="PANTHER" id="PTHR30349">
    <property type="entry name" value="PHAGE INTEGRASE-RELATED"/>
    <property type="match status" value="1"/>
</dbReference>
<evidence type="ECO:0000259" key="6">
    <source>
        <dbReference type="PROSITE" id="PS51898"/>
    </source>
</evidence>
<dbReference type="GO" id="GO:0003677">
    <property type="term" value="F:DNA binding"/>
    <property type="evidence" value="ECO:0007669"/>
    <property type="project" value="UniProtKB-UniRule"/>
</dbReference>
<organism evidence="8 9">
    <name type="scientific">Rhodococcus wratislaviensis</name>
    <name type="common">Tsukamurella wratislaviensis</name>
    <dbReference type="NCBI Taxonomy" id="44752"/>
    <lineage>
        <taxon>Bacteria</taxon>
        <taxon>Bacillati</taxon>
        <taxon>Actinomycetota</taxon>
        <taxon>Actinomycetes</taxon>
        <taxon>Mycobacteriales</taxon>
        <taxon>Nocardiaceae</taxon>
        <taxon>Rhodococcus</taxon>
    </lineage>
</organism>
<sequence>MEMLDQHRRWRYTCLMTNQLTLRLEAGTEAGWMLSGPGADNFPLVNEYLGYLADRNYSPRTVRAYGYDLLAFCRWLESQDCALESVTTGTVLDFMRHCRETSIEGRPANVLSMTGTRLDRYSATTINHRLAALTGLFTFRTLREPDLRNPIPSGREARRVSAEERTGLLGHLVRPKRRSALRLREPRRLPRSLDRRETADLLSSLRTWRDRSIAGLMLLSGLRSGEILTLDVTDIDIGARWIRVLGKGAKERRVPLDVEVAGLIQTYLLTERPESPSARLFLVAKGPNRGLPLTPAGLRTIFRYHRLKSGVPAGHPHALRHTFGTAMAEAGVDLAVMQALLGHAHVDTTARYIHLTPTHVKAEYDAARTRMRTRT</sequence>